<dbReference type="RefSeq" id="WP_354613680.1">
    <property type="nucleotide sequence ID" value="NZ_JBEXAE010000001.1"/>
</dbReference>
<dbReference type="GO" id="GO:0016746">
    <property type="term" value="F:acyltransferase activity"/>
    <property type="evidence" value="ECO:0007669"/>
    <property type="project" value="UniProtKB-KW"/>
</dbReference>
<reference evidence="2 3" key="1">
    <citation type="submission" date="2024-07" db="EMBL/GenBank/DDBJ databases">
        <title>The genome sequence of type strain Sediminicola arcticus GDMCC 1.2805.</title>
        <authorList>
            <person name="Liu Y."/>
        </authorList>
    </citation>
    <scope>NUCLEOTIDE SEQUENCE [LARGE SCALE GENOMIC DNA]</scope>
    <source>
        <strain evidence="2 3">GDMCC 1.2805</strain>
    </source>
</reference>
<dbReference type="Pfam" id="PF00583">
    <property type="entry name" value="Acetyltransf_1"/>
    <property type="match status" value="1"/>
</dbReference>
<organism evidence="2 3">
    <name type="scientific">Sediminicola arcticus</name>
    <dbReference type="NCBI Taxonomy" id="1574308"/>
    <lineage>
        <taxon>Bacteria</taxon>
        <taxon>Pseudomonadati</taxon>
        <taxon>Bacteroidota</taxon>
        <taxon>Flavobacteriia</taxon>
        <taxon>Flavobacteriales</taxon>
        <taxon>Flavobacteriaceae</taxon>
        <taxon>Sediminicola</taxon>
    </lineage>
</organism>
<dbReference type="EMBL" id="JBEXAE010000001">
    <property type="protein sequence ID" value="MET6989312.1"/>
    <property type="molecule type" value="Genomic_DNA"/>
</dbReference>
<dbReference type="EC" id="2.3.1.-" evidence="2"/>
<proteinExistence type="predicted"/>
<dbReference type="SUPFAM" id="SSF55729">
    <property type="entry name" value="Acyl-CoA N-acyltransferases (Nat)"/>
    <property type="match status" value="1"/>
</dbReference>
<evidence type="ECO:0000313" key="3">
    <source>
        <dbReference type="Proteomes" id="UP001549799"/>
    </source>
</evidence>
<name>A0ABV2SRH8_9FLAO</name>
<keyword evidence="2" id="KW-0808">Transferase</keyword>
<keyword evidence="2" id="KW-0012">Acyltransferase</keyword>
<keyword evidence="3" id="KW-1185">Reference proteome</keyword>
<dbReference type="Proteomes" id="UP001549799">
    <property type="component" value="Unassembled WGS sequence"/>
</dbReference>
<evidence type="ECO:0000313" key="2">
    <source>
        <dbReference type="EMBL" id="MET6989312.1"/>
    </source>
</evidence>
<feature type="domain" description="N-acetyltransferase" evidence="1">
    <location>
        <begin position="3"/>
        <end position="177"/>
    </location>
</feature>
<comment type="caution">
    <text evidence="2">The sequence shown here is derived from an EMBL/GenBank/DDBJ whole genome shotgun (WGS) entry which is preliminary data.</text>
</comment>
<sequence length="177" mass="20390">MSIKYCTVTSKEELEQILTLQQANLWTNVNLEEKEKDGFVTVEHNFDILQQMNKVYPHIIAKDGANVVGYALCMHPMFADKIDILKPMFTEIDAVVPKDEKYMAMGQICVGKNYRNQGIFRGLYNTMKQHVQPDFDSIITEVDAKNTRSLLAHYAVGFKELKTYFSDGRDWILISLK</sequence>
<evidence type="ECO:0000259" key="1">
    <source>
        <dbReference type="PROSITE" id="PS51186"/>
    </source>
</evidence>
<accession>A0ABV2SRH8</accession>
<dbReference type="InterPro" id="IPR000182">
    <property type="entry name" value="GNAT_dom"/>
</dbReference>
<gene>
    <name evidence="2" type="ORF">ABXZ36_01465</name>
</gene>
<dbReference type="Gene3D" id="3.40.630.30">
    <property type="match status" value="1"/>
</dbReference>
<protein>
    <submittedName>
        <fullName evidence="2">GNAT family N-acetyltransferase</fullName>
        <ecNumber evidence="2">2.3.1.-</ecNumber>
    </submittedName>
</protein>
<dbReference type="InterPro" id="IPR016181">
    <property type="entry name" value="Acyl_CoA_acyltransferase"/>
</dbReference>
<dbReference type="PROSITE" id="PS51186">
    <property type="entry name" value="GNAT"/>
    <property type="match status" value="1"/>
</dbReference>